<evidence type="ECO:0000256" key="1">
    <source>
        <dbReference type="ARBA" id="ARBA00003696"/>
    </source>
</evidence>
<dbReference type="InterPro" id="IPR036954">
    <property type="entry name" value="Collagen_IV_NC_sf"/>
</dbReference>
<evidence type="ECO:0000256" key="8">
    <source>
        <dbReference type="ARBA" id="ARBA00023157"/>
    </source>
</evidence>
<feature type="domain" description="Collagen IV NC1" evidence="10">
    <location>
        <begin position="235"/>
        <end position="454"/>
    </location>
</feature>
<dbReference type="Ensembl" id="ENSPRET00000004596.1">
    <property type="protein sequence ID" value="ENSPREP00000004532.1"/>
    <property type="gene ID" value="ENSPREG00000003180.1"/>
</dbReference>
<feature type="compositionally biased region" description="Low complexity" evidence="9">
    <location>
        <begin position="191"/>
        <end position="218"/>
    </location>
</feature>
<evidence type="ECO:0000256" key="9">
    <source>
        <dbReference type="SAM" id="MobiDB-lite"/>
    </source>
</evidence>
<dbReference type="Gene3D" id="2.170.240.10">
    <property type="entry name" value="Collagen IV, non-collagenous"/>
    <property type="match status" value="1"/>
</dbReference>
<comment type="function">
    <text evidence="1">Type IV collagen is the major structural component of glomerular basement membranes (GBM), forming a 'chicken-wire' meshwork together with laminins, proteoglycans and entactin/nidogen.</text>
</comment>
<dbReference type="OMA" id="MMPLFGT"/>
<evidence type="ECO:0000256" key="3">
    <source>
        <dbReference type="ARBA" id="ARBA00022525"/>
    </source>
</evidence>
<dbReference type="Pfam" id="PF01391">
    <property type="entry name" value="Collagen"/>
    <property type="match status" value="3"/>
</dbReference>
<dbReference type="Pfam" id="PF01413">
    <property type="entry name" value="C4"/>
    <property type="match status" value="2"/>
</dbReference>
<evidence type="ECO:0000256" key="4">
    <source>
        <dbReference type="ARBA" id="ARBA00022530"/>
    </source>
</evidence>
<dbReference type="Bgee" id="ENSPREG00000003180">
    <property type="expression patterns" value="Expressed in head"/>
</dbReference>
<dbReference type="SUPFAM" id="SSF56436">
    <property type="entry name" value="C-type lectin-like"/>
    <property type="match status" value="2"/>
</dbReference>
<evidence type="ECO:0000256" key="2">
    <source>
        <dbReference type="ARBA" id="ARBA00004302"/>
    </source>
</evidence>
<dbReference type="SMART" id="SM00111">
    <property type="entry name" value="C4"/>
    <property type="match status" value="2"/>
</dbReference>
<reference evidence="12" key="1">
    <citation type="submission" date="2013-11" db="EMBL/GenBank/DDBJ databases">
        <title>The genomic landscape of the Guanapo guppy.</title>
        <authorList>
            <person name="Kuenstner A."/>
            <person name="Dreyer C."/>
        </authorList>
    </citation>
    <scope>NUCLEOTIDE SEQUENCE</scope>
    <source>
        <strain evidence="12">Guanapo</strain>
    </source>
</reference>
<feature type="compositionally biased region" description="Low complexity" evidence="9">
    <location>
        <begin position="105"/>
        <end position="121"/>
    </location>
</feature>
<keyword evidence="6" id="KW-0084">Basement membrane</keyword>
<feature type="compositionally biased region" description="Pro residues" evidence="9">
    <location>
        <begin position="1"/>
        <end position="11"/>
    </location>
</feature>
<accession>A0A3P9N4T7</accession>
<sequence length="454" mass="46903">MQGPQGPPGFPGGPGLPGQKGGRGAEGPMGGFGAKGDAGPAGLHGFSGLDGVPVRVLAPIGIPQPLERRTLQLLFVSVQGLPGPAGGPGHPGLDGCNGTRGIRGNPGLPGEQGPNGEPGEPGYKGERGDPGQTTDEVAHGEPGKPGRRGHRGPKGLQGLPGTTSVSGPCGFHVSCFPGDKGFPGPPGPKGFPGRLGPPGVSVEGPPGERGPPGNLGPDGFPGPPGLKGDPGKAVGFLLVKHSQSKVEPTCPPNTHLLWTGYSLLYLEGQEKAYSQDLGQAGSCVPVFSTLPFSVCETKKCKYANRNDKSYWLSTMMPHPDHPFRGETIKEYISRCVVCEAPSAAVAMHDPNSSEPPSCPPNWSRLWTGYSIIMVRHFSGGGDEGGGLSLVSPGSCLSQFKAQPFVECQGARGTCHFFANIYSFWLTTQSGTEGALTDADQQRARVAQCSVCIRM</sequence>
<feature type="region of interest" description="Disordered" evidence="9">
    <location>
        <begin position="85"/>
        <end position="164"/>
    </location>
</feature>
<evidence type="ECO:0000256" key="6">
    <source>
        <dbReference type="ARBA" id="ARBA00022869"/>
    </source>
</evidence>
<dbReference type="AlphaFoldDB" id="A0A3P9N4T7"/>
<feature type="region of interest" description="Disordered" evidence="9">
    <location>
        <begin position="1"/>
        <end position="36"/>
    </location>
</feature>
<dbReference type="PROSITE" id="PS51403">
    <property type="entry name" value="NC1_IV"/>
    <property type="match status" value="1"/>
</dbReference>
<name>A0A3P9N4T7_POERE</name>
<keyword evidence="5" id="KW-0677">Repeat</keyword>
<dbReference type="GeneTree" id="ENSGT00940000153991"/>
<dbReference type="PANTHER" id="PTHR24637:SF421">
    <property type="entry name" value="CUTICLE COLLAGEN DPY-2"/>
    <property type="match status" value="1"/>
</dbReference>
<organism evidence="11 12">
    <name type="scientific">Poecilia reticulata</name>
    <name type="common">Guppy</name>
    <name type="synonym">Acanthophacelus reticulatus</name>
    <dbReference type="NCBI Taxonomy" id="8081"/>
    <lineage>
        <taxon>Eukaryota</taxon>
        <taxon>Metazoa</taxon>
        <taxon>Chordata</taxon>
        <taxon>Craniata</taxon>
        <taxon>Vertebrata</taxon>
        <taxon>Euteleostomi</taxon>
        <taxon>Actinopterygii</taxon>
        <taxon>Neopterygii</taxon>
        <taxon>Teleostei</taxon>
        <taxon>Neoteleostei</taxon>
        <taxon>Acanthomorphata</taxon>
        <taxon>Ovalentaria</taxon>
        <taxon>Atherinomorphae</taxon>
        <taxon>Cyprinodontiformes</taxon>
        <taxon>Poeciliidae</taxon>
        <taxon>Poeciliinae</taxon>
        <taxon>Poecilia</taxon>
    </lineage>
</organism>
<evidence type="ECO:0000259" key="10">
    <source>
        <dbReference type="PROSITE" id="PS51403"/>
    </source>
</evidence>
<proteinExistence type="predicted"/>
<protein>
    <recommendedName>
        <fullName evidence="10">Collagen IV NC1 domain-containing protein</fullName>
    </recommendedName>
</protein>
<evidence type="ECO:0000256" key="7">
    <source>
        <dbReference type="ARBA" id="ARBA00023119"/>
    </source>
</evidence>
<feature type="region of interest" description="Disordered" evidence="9">
    <location>
        <begin position="180"/>
        <end position="229"/>
    </location>
</feature>
<dbReference type="InterPro" id="IPR001442">
    <property type="entry name" value="Collagen_IV_NC"/>
</dbReference>
<evidence type="ECO:0000313" key="12">
    <source>
        <dbReference type="Proteomes" id="UP000242638"/>
    </source>
</evidence>
<dbReference type="InterPro" id="IPR016187">
    <property type="entry name" value="CTDL_fold"/>
</dbReference>
<keyword evidence="7" id="KW-0176">Collagen</keyword>
<dbReference type="STRING" id="8081.ENSPREP00000004532"/>
<keyword evidence="8" id="KW-1015">Disulfide bond</keyword>
<evidence type="ECO:0000313" key="11">
    <source>
        <dbReference type="Ensembl" id="ENSPREP00000004532.1"/>
    </source>
</evidence>
<reference evidence="11" key="2">
    <citation type="submission" date="2025-08" db="UniProtKB">
        <authorList>
            <consortium name="Ensembl"/>
        </authorList>
    </citation>
    <scope>IDENTIFICATION</scope>
    <source>
        <strain evidence="11">Guanapo</strain>
    </source>
</reference>
<keyword evidence="12" id="KW-1185">Reference proteome</keyword>
<dbReference type="GO" id="GO:0005604">
    <property type="term" value="C:basement membrane"/>
    <property type="evidence" value="ECO:0007669"/>
    <property type="project" value="UniProtKB-SubCell"/>
</dbReference>
<reference evidence="11" key="3">
    <citation type="submission" date="2025-09" db="UniProtKB">
        <authorList>
            <consortium name="Ensembl"/>
        </authorList>
    </citation>
    <scope>IDENTIFICATION</scope>
    <source>
        <strain evidence="11">Guanapo</strain>
    </source>
</reference>
<keyword evidence="4" id="KW-0272">Extracellular matrix</keyword>
<dbReference type="GO" id="GO:0005581">
    <property type="term" value="C:collagen trimer"/>
    <property type="evidence" value="ECO:0007669"/>
    <property type="project" value="UniProtKB-KW"/>
</dbReference>
<dbReference type="Proteomes" id="UP000242638">
    <property type="component" value="Unassembled WGS sequence"/>
</dbReference>
<dbReference type="GO" id="GO:0005201">
    <property type="term" value="F:extracellular matrix structural constituent"/>
    <property type="evidence" value="ECO:0007669"/>
    <property type="project" value="InterPro"/>
</dbReference>
<feature type="compositionally biased region" description="Gly residues" evidence="9">
    <location>
        <begin position="12"/>
        <end position="36"/>
    </location>
</feature>
<dbReference type="PANTHER" id="PTHR24637">
    <property type="entry name" value="COLLAGEN"/>
    <property type="match status" value="1"/>
</dbReference>
<evidence type="ECO:0000256" key="5">
    <source>
        <dbReference type="ARBA" id="ARBA00022737"/>
    </source>
</evidence>
<dbReference type="InterPro" id="IPR008160">
    <property type="entry name" value="Collagen"/>
</dbReference>
<comment type="subcellular location">
    <subcellularLocation>
        <location evidence="2">Secreted</location>
        <location evidence="2">Extracellular space</location>
        <location evidence="2">Extracellular matrix</location>
        <location evidence="2">Basement membrane</location>
    </subcellularLocation>
</comment>
<keyword evidence="3" id="KW-0964">Secreted</keyword>